<dbReference type="Proteomes" id="UP000217790">
    <property type="component" value="Unassembled WGS sequence"/>
</dbReference>
<name>A0A2H3E6X7_ARMGA</name>
<sequence length="167" mass="18894">MSSIVLPSRGQCIQITDSQYCQCLWFFPPESPLLDQNICAVCGHGIHAHADYVSTVVNHYPANQCAAYVQRTLTQRCTCEARFYEHIATDNWYRLQSRGLFWTISIQAVVALLPVSPRAISTTPIVHSPQTPRPPITTPPFCPQEERFSHSIHSLSFCCQYLICYST</sequence>
<proteinExistence type="predicted"/>
<dbReference type="AlphaFoldDB" id="A0A2H3E6X7"/>
<gene>
    <name evidence="1" type="ORF">ARMGADRAFT_692160</name>
</gene>
<accession>A0A2H3E6X7</accession>
<keyword evidence="2" id="KW-1185">Reference proteome</keyword>
<reference evidence="2" key="1">
    <citation type="journal article" date="2017" name="Nat. Ecol. Evol.">
        <title>Genome expansion and lineage-specific genetic innovations in the forest pathogenic fungi Armillaria.</title>
        <authorList>
            <person name="Sipos G."/>
            <person name="Prasanna A.N."/>
            <person name="Walter M.C."/>
            <person name="O'Connor E."/>
            <person name="Balint B."/>
            <person name="Krizsan K."/>
            <person name="Kiss B."/>
            <person name="Hess J."/>
            <person name="Varga T."/>
            <person name="Slot J."/>
            <person name="Riley R."/>
            <person name="Boka B."/>
            <person name="Rigling D."/>
            <person name="Barry K."/>
            <person name="Lee J."/>
            <person name="Mihaltcheva S."/>
            <person name="LaButti K."/>
            <person name="Lipzen A."/>
            <person name="Waldron R."/>
            <person name="Moloney N.M."/>
            <person name="Sperisen C."/>
            <person name="Kredics L."/>
            <person name="Vagvoelgyi C."/>
            <person name="Patrignani A."/>
            <person name="Fitzpatrick D."/>
            <person name="Nagy I."/>
            <person name="Doyle S."/>
            <person name="Anderson J.B."/>
            <person name="Grigoriev I.V."/>
            <person name="Gueldener U."/>
            <person name="Muensterkoetter M."/>
            <person name="Nagy L.G."/>
        </authorList>
    </citation>
    <scope>NUCLEOTIDE SEQUENCE [LARGE SCALE GENOMIC DNA]</scope>
    <source>
        <strain evidence="2">Ar21-2</strain>
    </source>
</reference>
<dbReference type="OrthoDB" id="3010971at2759"/>
<protein>
    <submittedName>
        <fullName evidence="1">Uncharacterized protein</fullName>
    </submittedName>
</protein>
<evidence type="ECO:0000313" key="1">
    <source>
        <dbReference type="EMBL" id="PBK96323.1"/>
    </source>
</evidence>
<evidence type="ECO:0000313" key="2">
    <source>
        <dbReference type="Proteomes" id="UP000217790"/>
    </source>
</evidence>
<dbReference type="InParanoid" id="A0A2H3E6X7"/>
<dbReference type="EMBL" id="KZ293650">
    <property type="protein sequence ID" value="PBK96323.1"/>
    <property type="molecule type" value="Genomic_DNA"/>
</dbReference>
<organism evidence="1 2">
    <name type="scientific">Armillaria gallica</name>
    <name type="common">Bulbous honey fungus</name>
    <name type="synonym">Armillaria bulbosa</name>
    <dbReference type="NCBI Taxonomy" id="47427"/>
    <lineage>
        <taxon>Eukaryota</taxon>
        <taxon>Fungi</taxon>
        <taxon>Dikarya</taxon>
        <taxon>Basidiomycota</taxon>
        <taxon>Agaricomycotina</taxon>
        <taxon>Agaricomycetes</taxon>
        <taxon>Agaricomycetidae</taxon>
        <taxon>Agaricales</taxon>
        <taxon>Marasmiineae</taxon>
        <taxon>Physalacriaceae</taxon>
        <taxon>Armillaria</taxon>
    </lineage>
</organism>